<dbReference type="InterPro" id="IPR036890">
    <property type="entry name" value="HATPase_C_sf"/>
</dbReference>
<dbReference type="SMART" id="SM00387">
    <property type="entry name" value="HATPase_c"/>
    <property type="match status" value="1"/>
</dbReference>
<dbReference type="PATRIC" id="fig|269796.9.peg.2120"/>
<keyword evidence="6 15" id="KW-0418">Kinase</keyword>
<dbReference type="RefSeq" id="WP_011389786.1">
    <property type="nucleotide sequence ID" value="NC_007643.1"/>
</dbReference>
<dbReference type="InterPro" id="IPR013767">
    <property type="entry name" value="PAS_fold"/>
</dbReference>
<dbReference type="PROSITE" id="PS50112">
    <property type="entry name" value="PAS"/>
    <property type="match status" value="1"/>
</dbReference>
<dbReference type="SMART" id="SM00448">
    <property type="entry name" value="REC"/>
    <property type="match status" value="1"/>
</dbReference>
<dbReference type="Pfam" id="PF00512">
    <property type="entry name" value="HisKA"/>
    <property type="match status" value="1"/>
</dbReference>
<dbReference type="CDD" id="cd00082">
    <property type="entry name" value="HisKA"/>
    <property type="match status" value="1"/>
</dbReference>
<gene>
    <name evidence="15" type="ordered locus">Rru_A2033</name>
</gene>
<comment type="catalytic activity">
    <reaction evidence="1">
        <text>ATP + protein L-histidine = ADP + protein N-phospho-L-histidine.</text>
        <dbReference type="EC" id="2.7.13.3"/>
    </reaction>
</comment>
<dbReference type="FunFam" id="3.30.565.10:FF:000010">
    <property type="entry name" value="Sensor histidine kinase RcsC"/>
    <property type="match status" value="1"/>
</dbReference>
<dbReference type="KEGG" id="rru:Rru_A2033"/>
<dbReference type="Pfam" id="PF00072">
    <property type="entry name" value="Response_reg"/>
    <property type="match status" value="1"/>
</dbReference>
<dbReference type="SUPFAM" id="SSF55785">
    <property type="entry name" value="PYP-like sensor domain (PAS domain)"/>
    <property type="match status" value="1"/>
</dbReference>
<dbReference type="Pfam" id="PF02518">
    <property type="entry name" value="HATPase_c"/>
    <property type="match status" value="1"/>
</dbReference>
<dbReference type="SMART" id="SM00091">
    <property type="entry name" value="PAS"/>
    <property type="match status" value="2"/>
</dbReference>
<comment type="subunit">
    <text evidence="9">At low DSF concentrations, interacts with RpfF.</text>
</comment>
<dbReference type="PROSITE" id="PS50109">
    <property type="entry name" value="HIS_KIN"/>
    <property type="match status" value="1"/>
</dbReference>
<evidence type="ECO:0000256" key="11">
    <source>
        <dbReference type="PROSITE-ProRule" id="PRU00169"/>
    </source>
</evidence>
<dbReference type="InterPro" id="IPR004358">
    <property type="entry name" value="Sig_transdc_His_kin-like_C"/>
</dbReference>
<evidence type="ECO:0000259" key="14">
    <source>
        <dbReference type="PROSITE" id="PS50112"/>
    </source>
</evidence>
<dbReference type="HOGENOM" id="CLU_016342_0_0_5"/>
<evidence type="ECO:0000256" key="2">
    <source>
        <dbReference type="ARBA" id="ARBA00012438"/>
    </source>
</evidence>
<evidence type="ECO:0000256" key="7">
    <source>
        <dbReference type="ARBA" id="ARBA00022840"/>
    </source>
</evidence>
<dbReference type="PANTHER" id="PTHR45339">
    <property type="entry name" value="HYBRID SIGNAL TRANSDUCTION HISTIDINE KINASE J"/>
    <property type="match status" value="1"/>
</dbReference>
<name>Q2RSR2_RHORT</name>
<dbReference type="Gene3D" id="3.30.565.10">
    <property type="entry name" value="Histidine kinase-like ATPase, C-terminal domain"/>
    <property type="match status" value="1"/>
</dbReference>
<dbReference type="SUPFAM" id="SSF55874">
    <property type="entry name" value="ATPase domain of HSP90 chaperone/DNA topoisomerase II/histidine kinase"/>
    <property type="match status" value="1"/>
</dbReference>
<feature type="domain" description="Histidine kinase" evidence="12">
    <location>
        <begin position="505"/>
        <end position="722"/>
    </location>
</feature>
<dbReference type="InterPro" id="IPR003661">
    <property type="entry name" value="HisK_dim/P_dom"/>
</dbReference>
<dbReference type="PANTHER" id="PTHR45339:SF6">
    <property type="entry name" value="SENSORY HISTIDINE PROTEIN KINASE"/>
    <property type="match status" value="1"/>
</dbReference>
<dbReference type="EnsemblBacteria" id="ABC22833">
    <property type="protein sequence ID" value="ABC22833"/>
    <property type="gene ID" value="Rru_A2033"/>
</dbReference>
<dbReference type="GO" id="GO:0000155">
    <property type="term" value="F:phosphorelay sensor kinase activity"/>
    <property type="evidence" value="ECO:0007669"/>
    <property type="project" value="InterPro"/>
</dbReference>
<dbReference type="Gene3D" id="3.40.50.2300">
    <property type="match status" value="1"/>
</dbReference>
<organism evidence="15 16">
    <name type="scientific">Rhodospirillum rubrum (strain ATCC 11170 / ATH 1.1.1 / DSM 467 / LMG 4362 / NCIMB 8255 / S1)</name>
    <dbReference type="NCBI Taxonomy" id="269796"/>
    <lineage>
        <taxon>Bacteria</taxon>
        <taxon>Pseudomonadati</taxon>
        <taxon>Pseudomonadota</taxon>
        <taxon>Alphaproteobacteria</taxon>
        <taxon>Rhodospirillales</taxon>
        <taxon>Rhodospirillaceae</taxon>
        <taxon>Rhodospirillum</taxon>
    </lineage>
</organism>
<evidence type="ECO:0000313" key="15">
    <source>
        <dbReference type="EMBL" id="ABC22833.1"/>
    </source>
</evidence>
<dbReference type="InterPro" id="IPR000014">
    <property type="entry name" value="PAS"/>
</dbReference>
<dbReference type="AlphaFoldDB" id="Q2RSR2"/>
<dbReference type="EMBL" id="CP000230">
    <property type="protein sequence ID" value="ABC22833.1"/>
    <property type="molecule type" value="Genomic_DNA"/>
</dbReference>
<dbReference type="InterPro" id="IPR005467">
    <property type="entry name" value="His_kinase_dom"/>
</dbReference>
<dbReference type="Proteomes" id="UP000001929">
    <property type="component" value="Chromosome"/>
</dbReference>
<feature type="domain" description="PAS" evidence="14">
    <location>
        <begin position="354"/>
        <end position="409"/>
    </location>
</feature>
<evidence type="ECO:0000256" key="1">
    <source>
        <dbReference type="ARBA" id="ARBA00000085"/>
    </source>
</evidence>
<feature type="domain" description="Response regulatory" evidence="13">
    <location>
        <begin position="740"/>
        <end position="857"/>
    </location>
</feature>
<dbReference type="GO" id="GO:0005524">
    <property type="term" value="F:ATP binding"/>
    <property type="evidence" value="ECO:0007669"/>
    <property type="project" value="UniProtKB-KW"/>
</dbReference>
<dbReference type="EC" id="2.7.13.3" evidence="2"/>
<dbReference type="PROSITE" id="PS50110">
    <property type="entry name" value="RESPONSE_REGULATORY"/>
    <property type="match status" value="1"/>
</dbReference>
<dbReference type="CDD" id="cd16922">
    <property type="entry name" value="HATPase_EvgS-ArcB-TorS-like"/>
    <property type="match status" value="1"/>
</dbReference>
<evidence type="ECO:0000256" key="3">
    <source>
        <dbReference type="ARBA" id="ARBA00022553"/>
    </source>
</evidence>
<evidence type="ECO:0000256" key="8">
    <source>
        <dbReference type="ARBA" id="ARBA00023012"/>
    </source>
</evidence>
<protein>
    <recommendedName>
        <fullName evidence="10">Sensory/regulatory protein RpfC</fullName>
        <ecNumber evidence="2">2.7.13.3</ecNumber>
    </recommendedName>
</protein>
<dbReference type="NCBIfam" id="TIGR00229">
    <property type="entry name" value="sensory_box"/>
    <property type="match status" value="1"/>
</dbReference>
<dbReference type="InterPro" id="IPR035965">
    <property type="entry name" value="PAS-like_dom_sf"/>
</dbReference>
<evidence type="ECO:0000256" key="9">
    <source>
        <dbReference type="ARBA" id="ARBA00064003"/>
    </source>
</evidence>
<keyword evidence="8" id="KW-0902">Two-component regulatory system</keyword>
<dbReference type="InterPro" id="IPR001789">
    <property type="entry name" value="Sig_transdc_resp-reg_receiver"/>
</dbReference>
<dbReference type="Pfam" id="PF00989">
    <property type="entry name" value="PAS"/>
    <property type="match status" value="1"/>
</dbReference>
<dbReference type="STRING" id="269796.Rru_A2033"/>
<dbReference type="SMART" id="SM00388">
    <property type="entry name" value="HisKA"/>
    <property type="match status" value="1"/>
</dbReference>
<dbReference type="PRINTS" id="PR00344">
    <property type="entry name" value="BCTRLSENSOR"/>
</dbReference>
<evidence type="ECO:0000259" key="12">
    <source>
        <dbReference type="PROSITE" id="PS50109"/>
    </source>
</evidence>
<evidence type="ECO:0000259" key="13">
    <source>
        <dbReference type="PROSITE" id="PS50110"/>
    </source>
</evidence>
<evidence type="ECO:0000313" key="16">
    <source>
        <dbReference type="Proteomes" id="UP000001929"/>
    </source>
</evidence>
<dbReference type="FunFam" id="1.10.287.130:FF:000002">
    <property type="entry name" value="Two-component osmosensing histidine kinase"/>
    <property type="match status" value="1"/>
</dbReference>
<dbReference type="CDD" id="cd17546">
    <property type="entry name" value="REC_hyHK_CKI1_RcsC-like"/>
    <property type="match status" value="1"/>
</dbReference>
<dbReference type="SUPFAM" id="SSF52172">
    <property type="entry name" value="CheY-like"/>
    <property type="match status" value="1"/>
</dbReference>
<dbReference type="CDD" id="cd00130">
    <property type="entry name" value="PAS"/>
    <property type="match status" value="1"/>
</dbReference>
<dbReference type="Gene3D" id="3.30.450.20">
    <property type="entry name" value="PAS domain"/>
    <property type="match status" value="1"/>
</dbReference>
<keyword evidence="5" id="KW-0547">Nucleotide-binding</keyword>
<sequence length="866" mass="92952">MPRRMRDGLRQGLGSTLGRRVTRSLLIGIVVLEILVVAPSAILHRRSLLDDLEADARALGLAAAAPPEASLGEWGRRLGVLLGDERITGAQLLRNDFAVAGIGDRPDSHPGSQGRHADDGHSLDIAIPLTASETLTLRLDKHTITKKLWTEIGWLALMTLVMAAAVILIAAIVAGRLVLLPLLDLRRLVVDIRPGEGRGPSSEAIGRTDELGDLFRAVEDLRRRIEMSLLEAATQARFPSENPNPVIRTSDSGGLLYANASARLRPGFLDGETLHPTIIALVRETTGRGEIMTSEIRLGTRIYLLTAVPITHDRYVNIYASDVTDRVKAEIALRSLNESLEAQVLTRTRDLAESEARTRAIIATMVDGLIVMDDQGRIDLFNAAAQRIFGYDESEVVGQNAALLMSAEDAAGHAEPFGLHLWDGRSPLLNGTRKVIGRRKNGASFPLAVAISALPAPPPGGAPARRLFTGVVRDISDQIRHESDLRKVKDEAEVANRAKSDFLAVMSHELRTPLNGVLGMADLLCDTPLDAEQRRYTRTIAISAEALLVIINDILDLSKIEAGHLDLESRPFDPATLLEGVRTLMEGPARDKAIALRTSIEGAKPPLRLGDEGRLRQILLNLANNGVKFTEKGSLTLRLKAGTGGALRFEVEDTGIGIPKEKQDTLFHDFTQVSASTARRFGGSGLGLSICRRLVGLMGGRLGFDSTPGVGSLFWFEVDLPEVVASQSPPPPPFQGPPLSILVVEDNEINRQVALGLLTKLGHRVTCVDDGAAAVRVVDTMPFDLILMDVQMPGMDGYEATRLIRGKPAPVGGLPIVAMTANATSGDVAAAMAAGMTGYLSKPITRKRLAEALMAHGPGATVSTTG</sequence>
<dbReference type="InterPro" id="IPR036097">
    <property type="entry name" value="HisK_dim/P_sf"/>
</dbReference>
<keyword evidence="7" id="KW-0067">ATP-binding</keyword>
<dbReference type="GO" id="GO:0006355">
    <property type="term" value="P:regulation of DNA-templated transcription"/>
    <property type="evidence" value="ECO:0007669"/>
    <property type="project" value="InterPro"/>
</dbReference>
<evidence type="ECO:0000256" key="5">
    <source>
        <dbReference type="ARBA" id="ARBA00022741"/>
    </source>
</evidence>
<evidence type="ECO:0000256" key="10">
    <source>
        <dbReference type="ARBA" id="ARBA00068150"/>
    </source>
</evidence>
<dbReference type="Gene3D" id="1.10.287.130">
    <property type="match status" value="1"/>
</dbReference>
<keyword evidence="16" id="KW-1185">Reference proteome</keyword>
<dbReference type="eggNOG" id="COG5002">
    <property type="taxonomic scope" value="Bacteria"/>
</dbReference>
<keyword evidence="4 15" id="KW-0808">Transferase</keyword>
<dbReference type="InterPro" id="IPR011006">
    <property type="entry name" value="CheY-like_superfamily"/>
</dbReference>
<dbReference type="PhylomeDB" id="Q2RSR2"/>
<evidence type="ECO:0000256" key="6">
    <source>
        <dbReference type="ARBA" id="ARBA00022777"/>
    </source>
</evidence>
<dbReference type="SUPFAM" id="SSF47384">
    <property type="entry name" value="Homodimeric domain of signal transducing histidine kinase"/>
    <property type="match status" value="1"/>
</dbReference>
<feature type="modified residue" description="4-aspartylphosphate" evidence="11">
    <location>
        <position position="789"/>
    </location>
</feature>
<keyword evidence="3 11" id="KW-0597">Phosphoprotein</keyword>
<evidence type="ECO:0000256" key="4">
    <source>
        <dbReference type="ARBA" id="ARBA00022679"/>
    </source>
</evidence>
<proteinExistence type="predicted"/>
<accession>Q2RSR2</accession>
<dbReference type="InterPro" id="IPR003594">
    <property type="entry name" value="HATPase_dom"/>
</dbReference>
<reference evidence="15 16" key="1">
    <citation type="journal article" date="2011" name="Stand. Genomic Sci.">
        <title>Complete genome sequence of Rhodospirillum rubrum type strain (S1).</title>
        <authorList>
            <person name="Munk A.C."/>
            <person name="Copeland A."/>
            <person name="Lucas S."/>
            <person name="Lapidus A."/>
            <person name="Del Rio T.G."/>
            <person name="Barry K."/>
            <person name="Detter J.C."/>
            <person name="Hammon N."/>
            <person name="Israni S."/>
            <person name="Pitluck S."/>
            <person name="Brettin T."/>
            <person name="Bruce D."/>
            <person name="Han C."/>
            <person name="Tapia R."/>
            <person name="Gilna P."/>
            <person name="Schmutz J."/>
            <person name="Larimer F."/>
            <person name="Land M."/>
            <person name="Kyrpides N.C."/>
            <person name="Mavromatis K."/>
            <person name="Richardson P."/>
            <person name="Rohde M."/>
            <person name="Goker M."/>
            <person name="Klenk H.P."/>
            <person name="Zhang Y."/>
            <person name="Roberts G.P."/>
            <person name="Reslewic S."/>
            <person name="Schwartz D.C."/>
        </authorList>
    </citation>
    <scope>NUCLEOTIDE SEQUENCE [LARGE SCALE GENOMIC DNA]</scope>
    <source>
        <strain evidence="16">ATCC 11170 / ATH 1.1.1 / DSM 467 / LMG 4362 / NCIMB 8255 / S1</strain>
    </source>
</reference>